<protein>
    <submittedName>
        <fullName evidence="5">Uncharacterized protein LOC110982253</fullName>
    </submittedName>
</protein>
<feature type="signal peptide" evidence="3">
    <location>
        <begin position="1"/>
        <end position="31"/>
    </location>
</feature>
<keyword evidence="2" id="KW-0812">Transmembrane</keyword>
<evidence type="ECO:0000256" key="3">
    <source>
        <dbReference type="SAM" id="SignalP"/>
    </source>
</evidence>
<keyword evidence="4" id="KW-1185">Reference proteome</keyword>
<feature type="compositionally biased region" description="Low complexity" evidence="1">
    <location>
        <begin position="463"/>
        <end position="485"/>
    </location>
</feature>
<feature type="compositionally biased region" description="Polar residues" evidence="1">
    <location>
        <begin position="308"/>
        <end position="317"/>
    </location>
</feature>
<gene>
    <name evidence="5" type="primary">LOC110982253</name>
</gene>
<keyword evidence="3" id="KW-0732">Signal</keyword>
<dbReference type="PANTHER" id="PTHR34179:SF1">
    <property type="entry name" value="TUMOR PROTEIN P53-INDUCIBLE PROTEIN 13"/>
    <property type="match status" value="1"/>
</dbReference>
<keyword evidence="2" id="KW-0472">Membrane</keyword>
<keyword evidence="2" id="KW-1133">Transmembrane helix</keyword>
<organism evidence="4 5">
    <name type="scientific">Acanthaster planci</name>
    <name type="common">Crown-of-thorns starfish</name>
    <dbReference type="NCBI Taxonomy" id="133434"/>
    <lineage>
        <taxon>Eukaryota</taxon>
        <taxon>Metazoa</taxon>
        <taxon>Echinodermata</taxon>
        <taxon>Eleutherozoa</taxon>
        <taxon>Asterozoa</taxon>
        <taxon>Asteroidea</taxon>
        <taxon>Valvatacea</taxon>
        <taxon>Valvatida</taxon>
        <taxon>Acanthasteridae</taxon>
        <taxon>Acanthaster</taxon>
    </lineage>
</organism>
<accession>A0A8B7YUS9</accession>
<dbReference type="GO" id="GO:0005737">
    <property type="term" value="C:cytoplasm"/>
    <property type="evidence" value="ECO:0007669"/>
    <property type="project" value="TreeGrafter"/>
</dbReference>
<dbReference type="KEGG" id="aplc:110982253"/>
<feature type="region of interest" description="Disordered" evidence="1">
    <location>
        <begin position="448"/>
        <end position="514"/>
    </location>
</feature>
<dbReference type="AlphaFoldDB" id="A0A8B7YUS9"/>
<evidence type="ECO:0000313" key="5">
    <source>
        <dbReference type="RefSeq" id="XP_022096240.1"/>
    </source>
</evidence>
<evidence type="ECO:0000256" key="2">
    <source>
        <dbReference type="SAM" id="Phobius"/>
    </source>
</evidence>
<dbReference type="OMA" id="WTDDAYW"/>
<reference evidence="5" key="1">
    <citation type="submission" date="2025-08" db="UniProtKB">
        <authorList>
            <consortium name="RefSeq"/>
        </authorList>
    </citation>
    <scope>IDENTIFICATION</scope>
</reference>
<feature type="compositionally biased region" description="Polar residues" evidence="1">
    <location>
        <begin position="328"/>
        <end position="349"/>
    </location>
</feature>
<feature type="transmembrane region" description="Helical" evidence="2">
    <location>
        <begin position="381"/>
        <end position="404"/>
    </location>
</feature>
<feature type="compositionally biased region" description="Polar residues" evidence="1">
    <location>
        <begin position="222"/>
        <end position="235"/>
    </location>
</feature>
<dbReference type="Proteomes" id="UP000694845">
    <property type="component" value="Unplaced"/>
</dbReference>
<name>A0A8B7YUS9_ACAPL</name>
<sequence>MKPIMERRGSWFKVKVILLVVAVCLETTGRTKQVKGQRALEAERSLVAVVEDGQQGALQSGLGLKAHSTESMGNVQSAEANPSRGAEAVELLSVQENNNPQPSEVKQNKWIFDRDGAAPREMSITEVLHLLGNGQMLNEARTWKSLQGAYVYDKQRERFQGESLLQGENEKGLISKMLSENSDRRVKKNAYRMRREAPITNDSPSKVHVSPTPSGAGDIHPSNISRPTQSDMTSKASEDEPSSLAPVLSGDVLSPLPITASSHDTKEPVRTTHWPEILHEDITMNKRPTTPPTPVQKQPELTLLPKVPSTTKTQGEPSPNRGPVVHRTTPSSTLEPTAPSTTNASSISPESKIKERTLDNDCVGGNCDATFVGANQWTDDAYWAFGSLLTILLLLTAGVLYTGLWRKRNHMSNPISDVNCHAQVSPSRKSKTDIKDLLKKKLLHIKSLNNSPLSSPSTPPSGKPDTSQHNGGTSRRSSNGRAGNRYSHRYDRLPLLAADENEEEEFSREWGPQA</sequence>
<dbReference type="OrthoDB" id="10613770at2759"/>
<dbReference type="PANTHER" id="PTHR34179">
    <property type="entry name" value="TUMOR PROTEIN P53-INDUCIBLE PROTEIN 13"/>
    <property type="match status" value="1"/>
</dbReference>
<evidence type="ECO:0000256" key="1">
    <source>
        <dbReference type="SAM" id="MobiDB-lite"/>
    </source>
</evidence>
<proteinExistence type="predicted"/>
<feature type="chain" id="PRO_5034771949" evidence="3">
    <location>
        <begin position="32"/>
        <end position="514"/>
    </location>
</feature>
<dbReference type="GeneID" id="110982253"/>
<evidence type="ECO:0000313" key="4">
    <source>
        <dbReference type="Proteomes" id="UP000694845"/>
    </source>
</evidence>
<feature type="region of interest" description="Disordered" evidence="1">
    <location>
        <begin position="181"/>
        <end position="353"/>
    </location>
</feature>
<dbReference type="RefSeq" id="XP_022096240.1">
    <property type="nucleotide sequence ID" value="XM_022240548.1"/>
</dbReference>